<reference evidence="6" key="1">
    <citation type="submission" date="2019-08" db="EMBL/GenBank/DDBJ databases">
        <authorList>
            <person name="Kucharzyk K."/>
            <person name="Murdoch R.W."/>
            <person name="Higgins S."/>
            <person name="Loffler F."/>
        </authorList>
    </citation>
    <scope>NUCLEOTIDE SEQUENCE</scope>
</reference>
<keyword evidence="3" id="KW-0645">Protease</keyword>
<sequence length="480" mass="53498">MITIDKLLSPKKEFSNVILFDENDSFNHLLLNQDQEAYINNEHKENKRTFFTFNHLSHWLIVIIYPVKKTAHQTNEELRKIGAMALDFFDREHIKNINLLSNASKEETLSFVEGVCLASYCFDNYKTDPSRLIHPFDHISIIHNDIGIDDINHLRIVCEAIEKCKDLVNEPVCTLNAEGLAAAFVNMSQEANIRVEVLNKEEIEKLQMGGLLAVNKGSIDPPTFTIMEYKPSNPLNNQPLALVGKGLVYDTGGLNIKPGDYMNDMKSDMAGAATMASVIYATARLNLPIHIIGLFPATDNRPCGNAFASGDIVNMYDGTNVEVVNTDAEGRMILADALAYAKQFNPSLIIDAATLTGAASRAIGPFGICAIENHAGMYLGDLKQAGKDVYERIAEFPFWEEYDELIKSEIADIKNSGESYAGMITAGKFLSHFTSEYPFIHLDIAGVAFNEKKKSYMGYGATGFGIRLMIKFIEKYFIQK</sequence>
<evidence type="ECO:0000256" key="2">
    <source>
        <dbReference type="ARBA" id="ARBA00022438"/>
    </source>
</evidence>
<dbReference type="EC" id="3.4.11.1" evidence="6"/>
<proteinExistence type="inferred from homology"/>
<dbReference type="GO" id="GO:0070006">
    <property type="term" value="F:metalloaminopeptidase activity"/>
    <property type="evidence" value="ECO:0007669"/>
    <property type="project" value="InterPro"/>
</dbReference>
<evidence type="ECO:0000313" key="6">
    <source>
        <dbReference type="EMBL" id="MPM31010.1"/>
    </source>
</evidence>
<dbReference type="Pfam" id="PF00883">
    <property type="entry name" value="Peptidase_M17"/>
    <property type="match status" value="1"/>
</dbReference>
<dbReference type="GO" id="GO:0030145">
    <property type="term" value="F:manganese ion binding"/>
    <property type="evidence" value="ECO:0007669"/>
    <property type="project" value="InterPro"/>
</dbReference>
<dbReference type="InterPro" id="IPR043472">
    <property type="entry name" value="Macro_dom-like"/>
</dbReference>
<protein>
    <submittedName>
        <fullName evidence="6">Cytosol aminopeptidase</fullName>
        <ecNumber evidence="6">3.4.11.1</ecNumber>
    </submittedName>
</protein>
<comment type="similarity">
    <text evidence="1">Belongs to the peptidase M17 family.</text>
</comment>
<evidence type="ECO:0000256" key="3">
    <source>
        <dbReference type="ARBA" id="ARBA00022670"/>
    </source>
</evidence>
<dbReference type="EMBL" id="VSSQ01005953">
    <property type="protein sequence ID" value="MPM31010.1"/>
    <property type="molecule type" value="Genomic_DNA"/>
</dbReference>
<evidence type="ECO:0000256" key="4">
    <source>
        <dbReference type="ARBA" id="ARBA00022801"/>
    </source>
</evidence>
<dbReference type="PANTHER" id="PTHR11963">
    <property type="entry name" value="LEUCINE AMINOPEPTIDASE-RELATED"/>
    <property type="match status" value="1"/>
</dbReference>
<dbReference type="InterPro" id="IPR000819">
    <property type="entry name" value="Peptidase_M17_C"/>
</dbReference>
<accession>A0A644YR77</accession>
<evidence type="ECO:0000256" key="1">
    <source>
        <dbReference type="ARBA" id="ARBA00009528"/>
    </source>
</evidence>
<dbReference type="PANTHER" id="PTHR11963:SF23">
    <property type="entry name" value="CYTOSOL AMINOPEPTIDASE"/>
    <property type="match status" value="1"/>
</dbReference>
<dbReference type="CDD" id="cd00433">
    <property type="entry name" value="Peptidase_M17"/>
    <property type="match status" value="1"/>
</dbReference>
<dbReference type="AlphaFoldDB" id="A0A644YR77"/>
<dbReference type="SUPFAM" id="SSF53187">
    <property type="entry name" value="Zn-dependent exopeptidases"/>
    <property type="match status" value="1"/>
</dbReference>
<dbReference type="Gene3D" id="3.40.220.10">
    <property type="entry name" value="Leucine Aminopeptidase, subunit E, domain 1"/>
    <property type="match status" value="1"/>
</dbReference>
<feature type="domain" description="Cytosol aminopeptidase" evidence="5">
    <location>
        <begin position="325"/>
        <end position="332"/>
    </location>
</feature>
<dbReference type="PROSITE" id="PS00631">
    <property type="entry name" value="CYTOSOL_AP"/>
    <property type="match status" value="1"/>
</dbReference>
<dbReference type="PRINTS" id="PR00481">
    <property type="entry name" value="LAMNOPPTDASE"/>
</dbReference>
<organism evidence="6">
    <name type="scientific">bioreactor metagenome</name>
    <dbReference type="NCBI Taxonomy" id="1076179"/>
    <lineage>
        <taxon>unclassified sequences</taxon>
        <taxon>metagenomes</taxon>
        <taxon>ecological metagenomes</taxon>
    </lineage>
</organism>
<comment type="caution">
    <text evidence="6">The sequence shown here is derived from an EMBL/GenBank/DDBJ whole genome shotgun (WGS) entry which is preliminary data.</text>
</comment>
<dbReference type="InterPro" id="IPR011356">
    <property type="entry name" value="Leucine_aapep/pepB"/>
</dbReference>
<keyword evidence="4 6" id="KW-0378">Hydrolase</keyword>
<keyword evidence="2 6" id="KW-0031">Aminopeptidase</keyword>
<dbReference type="Gene3D" id="3.40.630.10">
    <property type="entry name" value="Zn peptidases"/>
    <property type="match status" value="1"/>
</dbReference>
<dbReference type="GO" id="GO:0006508">
    <property type="term" value="P:proteolysis"/>
    <property type="evidence" value="ECO:0007669"/>
    <property type="project" value="UniProtKB-KW"/>
</dbReference>
<gene>
    <name evidence="6" type="primary">pepA_12</name>
    <name evidence="6" type="ORF">SDC9_77563</name>
</gene>
<dbReference type="GO" id="GO:0005737">
    <property type="term" value="C:cytoplasm"/>
    <property type="evidence" value="ECO:0007669"/>
    <property type="project" value="InterPro"/>
</dbReference>
<evidence type="ECO:0000259" key="5">
    <source>
        <dbReference type="PROSITE" id="PS00631"/>
    </source>
</evidence>
<name>A0A644YR77_9ZZZZ</name>